<accession>A0A256LCQ9</accession>
<dbReference type="InterPro" id="IPR006448">
    <property type="entry name" value="Phage_term_ssu_P27"/>
</dbReference>
<protein>
    <submittedName>
        <fullName evidence="3">Terminase</fullName>
    </submittedName>
</protein>
<comment type="caution">
    <text evidence="3">The sequence shown here is derived from an EMBL/GenBank/DDBJ whole genome shotgun (WGS) entry which is preliminary data.</text>
</comment>
<dbReference type="NCBIfam" id="TIGR01558">
    <property type="entry name" value="sm_term_P27"/>
    <property type="match status" value="1"/>
</dbReference>
<reference evidence="3 4" key="1">
    <citation type="submission" date="2017-04" db="EMBL/GenBank/DDBJ databases">
        <authorList>
            <person name="Afonso C.L."/>
            <person name="Miller P.J."/>
            <person name="Scott M.A."/>
            <person name="Spackman E."/>
            <person name="Goraichik I."/>
            <person name="Dimitrov K.M."/>
            <person name="Suarez D.L."/>
            <person name="Swayne D.E."/>
        </authorList>
    </citation>
    <scope>NUCLEOTIDE SEQUENCE [LARGE SCALE GENOMIC DNA]</scope>
    <source>
        <strain evidence="3 4">609q</strain>
    </source>
</reference>
<dbReference type="Pfam" id="PF05119">
    <property type="entry name" value="Terminase_4"/>
    <property type="match status" value="1"/>
</dbReference>
<dbReference type="AlphaFoldDB" id="A0A256LCQ9"/>
<evidence type="ECO:0000313" key="3">
    <source>
        <dbReference type="EMBL" id="OYR91090.1"/>
    </source>
</evidence>
<organism evidence="3 4">
    <name type="scientific">Lactobacillus taiwanensis</name>
    <dbReference type="NCBI Taxonomy" id="508451"/>
    <lineage>
        <taxon>Bacteria</taxon>
        <taxon>Bacillati</taxon>
        <taxon>Bacillota</taxon>
        <taxon>Bacilli</taxon>
        <taxon>Lactobacillales</taxon>
        <taxon>Lactobacillaceae</taxon>
        <taxon>Lactobacillus</taxon>
    </lineage>
</organism>
<reference evidence="2 5" key="2">
    <citation type="submission" date="2017-05" db="EMBL/GenBank/DDBJ databases">
        <authorList>
            <person name="Lin X.B."/>
            <person name="Stothard P."/>
            <person name="Tasseva G."/>
            <person name="Walter J."/>
        </authorList>
    </citation>
    <scope>NUCLEOTIDE SEQUENCE [LARGE SCALE GENOMIC DNA]</scope>
    <source>
        <strain evidence="2 5">609u</strain>
    </source>
</reference>
<dbReference type="EMBL" id="NGNV01000044">
    <property type="protein sequence ID" value="OYR87472.1"/>
    <property type="molecule type" value="Genomic_DNA"/>
</dbReference>
<evidence type="ECO:0000256" key="1">
    <source>
        <dbReference type="SAM" id="MobiDB-lite"/>
    </source>
</evidence>
<proteinExistence type="predicted"/>
<gene>
    <name evidence="2" type="ORF">CBF53_08520</name>
    <name evidence="3" type="ORF">CBF70_07955</name>
</gene>
<evidence type="ECO:0000313" key="4">
    <source>
        <dbReference type="Proteomes" id="UP000215828"/>
    </source>
</evidence>
<reference evidence="4 5" key="3">
    <citation type="submission" date="2017-09" db="EMBL/GenBank/DDBJ databases">
        <title>Tripartite evolution among Lactobacillus johnsonii, Lactobacillus taiwanensis, Lactobacillus reuteri and their rodent host.</title>
        <authorList>
            <person name="Wang T."/>
            <person name="Knowles S."/>
            <person name="Cheng C."/>
        </authorList>
    </citation>
    <scope>NUCLEOTIDE SEQUENCE [LARGE SCALE GENOMIC DNA]</scope>
    <source>
        <strain evidence="3 4">609q</strain>
        <strain evidence="2 5">609u</strain>
    </source>
</reference>
<dbReference type="Proteomes" id="UP000216316">
    <property type="component" value="Unassembled WGS sequence"/>
</dbReference>
<name>A0A256LCQ9_9LACO</name>
<dbReference type="Proteomes" id="UP000215828">
    <property type="component" value="Unassembled WGS sequence"/>
</dbReference>
<evidence type="ECO:0000313" key="2">
    <source>
        <dbReference type="EMBL" id="OYR87472.1"/>
    </source>
</evidence>
<sequence>MFLKGGLKLTNVDLSRPKVPTQAPKWLDVYGKKLWPKLANYLNKNSKVLRADEYLLQQYCSSYDIYRRAYESVKKDGLQQKMYKTTVSPVTGDVVAKDFAGFRKNPAVQTMSDALNKLNSIGKELGLSPRARSEMLELNAPEEKKKSVAESMKEFFK</sequence>
<evidence type="ECO:0000313" key="5">
    <source>
        <dbReference type="Proteomes" id="UP000216316"/>
    </source>
</evidence>
<keyword evidence="5" id="KW-1185">Reference proteome</keyword>
<feature type="region of interest" description="Disordered" evidence="1">
    <location>
        <begin position="136"/>
        <end position="157"/>
    </location>
</feature>
<dbReference type="EMBL" id="NGNX01000033">
    <property type="protein sequence ID" value="OYR91090.1"/>
    <property type="molecule type" value="Genomic_DNA"/>
</dbReference>